<proteinExistence type="predicted"/>
<name>A0ABS1JI05_9BURK</name>
<evidence type="ECO:0000256" key="1">
    <source>
        <dbReference type="SAM" id="MobiDB-lite"/>
    </source>
</evidence>
<gene>
    <name evidence="2" type="ORF">JI746_01935</name>
</gene>
<dbReference type="NCBIfam" id="TIGR01837">
    <property type="entry name" value="PHA_granule_1"/>
    <property type="match status" value="1"/>
</dbReference>
<dbReference type="Proteomes" id="UP000622707">
    <property type="component" value="Unassembled WGS sequence"/>
</dbReference>
<protein>
    <submittedName>
        <fullName evidence="2">Phasin family protein</fullName>
    </submittedName>
</protein>
<organism evidence="2 3">
    <name type="scientific">Ramlibacter alkalitolerans</name>
    <dbReference type="NCBI Taxonomy" id="2039631"/>
    <lineage>
        <taxon>Bacteria</taxon>
        <taxon>Pseudomonadati</taxon>
        <taxon>Pseudomonadota</taxon>
        <taxon>Betaproteobacteria</taxon>
        <taxon>Burkholderiales</taxon>
        <taxon>Comamonadaceae</taxon>
        <taxon>Ramlibacter</taxon>
    </lineage>
</organism>
<comment type="caution">
    <text evidence="2">The sequence shown here is derived from an EMBL/GenBank/DDBJ whole genome shotgun (WGS) entry which is preliminary data.</text>
</comment>
<dbReference type="InterPro" id="IPR008769">
    <property type="entry name" value="PhaF_PhaI"/>
</dbReference>
<dbReference type="EMBL" id="JAEQND010000001">
    <property type="protein sequence ID" value="MBL0423852.1"/>
    <property type="molecule type" value="Genomic_DNA"/>
</dbReference>
<feature type="compositionally biased region" description="Basic residues" evidence="1">
    <location>
        <begin position="163"/>
        <end position="174"/>
    </location>
</feature>
<evidence type="ECO:0000313" key="2">
    <source>
        <dbReference type="EMBL" id="MBL0423852.1"/>
    </source>
</evidence>
<dbReference type="PANTHER" id="PTHR38664:SF1">
    <property type="entry name" value="SLR0058 PROTEIN"/>
    <property type="match status" value="1"/>
</dbReference>
<keyword evidence="3" id="KW-1185">Reference proteome</keyword>
<evidence type="ECO:0000313" key="3">
    <source>
        <dbReference type="Proteomes" id="UP000622707"/>
    </source>
</evidence>
<feature type="region of interest" description="Disordered" evidence="1">
    <location>
        <begin position="1"/>
        <end position="23"/>
    </location>
</feature>
<sequence>MVTKLRKTGEEQATAPGEASDLAGTVKESAQQIWLAGLGAFSKAQAEGGKVFQTLVKEGLTIQKRTQVAAGEKLTDATSRMASMASDLSNKASGQWDKLETIFEERVARALKKLGVPTSREIEELVSRIEELNRTVAALGGGQVAARKAARKSAARTEAVKRPVAKAVRKRAPGRKTGSQ</sequence>
<feature type="region of interest" description="Disordered" evidence="1">
    <location>
        <begin position="150"/>
        <end position="180"/>
    </location>
</feature>
<dbReference type="Pfam" id="PF05597">
    <property type="entry name" value="Phasin"/>
    <property type="match status" value="1"/>
</dbReference>
<reference evidence="2 3" key="1">
    <citation type="journal article" date="2017" name="Int. J. Syst. Evol. Microbiol.">
        <title>Ramlibacter alkalitolerans sp. nov., alkali-tolerant bacterium isolated from soil of ginseng.</title>
        <authorList>
            <person name="Lee D.H."/>
            <person name="Cha C.J."/>
        </authorList>
    </citation>
    <scope>NUCLEOTIDE SEQUENCE [LARGE SCALE GENOMIC DNA]</scope>
    <source>
        <strain evidence="2 3">KACC 19305</strain>
    </source>
</reference>
<dbReference type="RefSeq" id="WP_201687085.1">
    <property type="nucleotide sequence ID" value="NZ_JAEQND010000001.1"/>
</dbReference>
<dbReference type="PANTHER" id="PTHR38664">
    <property type="entry name" value="SLR0058 PROTEIN"/>
    <property type="match status" value="1"/>
</dbReference>
<accession>A0ABS1JI05</accession>